<dbReference type="Ensembl" id="ENSSORT00005000809.1">
    <property type="protein sequence ID" value="ENSSORP00005000783.1"/>
    <property type="gene ID" value="ENSSORG00005000486.1"/>
</dbReference>
<evidence type="ECO:0000313" key="3">
    <source>
        <dbReference type="Proteomes" id="UP000472271"/>
    </source>
</evidence>
<name>A0A672Y4A6_9TELE</name>
<dbReference type="Gene3D" id="3.10.20.90">
    <property type="entry name" value="Phosphatidylinositol 3-kinase Catalytic Subunit, Chain A, domain 1"/>
    <property type="match status" value="1"/>
</dbReference>
<sequence>MFIPIRKHLWCLKPEYLSSMSAGARGNVRFHFDGGKVMANQTPAQLDMEDGDIIEVWT</sequence>
<evidence type="ECO:0000313" key="2">
    <source>
        <dbReference type="Ensembl" id="ENSSORP00005000783.1"/>
    </source>
</evidence>
<evidence type="ECO:0000259" key="1">
    <source>
        <dbReference type="Pfam" id="PF11976"/>
    </source>
</evidence>
<dbReference type="Proteomes" id="UP000472271">
    <property type="component" value="Chromosome 8"/>
</dbReference>
<proteinExistence type="predicted"/>
<dbReference type="InterPro" id="IPR029071">
    <property type="entry name" value="Ubiquitin-like_domsf"/>
</dbReference>
<dbReference type="AlphaFoldDB" id="A0A672Y4A6"/>
<reference evidence="2" key="1">
    <citation type="submission" date="2019-06" db="EMBL/GenBank/DDBJ databases">
        <authorList>
            <consortium name="Wellcome Sanger Institute Data Sharing"/>
        </authorList>
    </citation>
    <scope>NUCLEOTIDE SEQUENCE [LARGE SCALE GENOMIC DNA]</scope>
</reference>
<feature type="domain" description="Rad60/SUMO-like" evidence="1">
    <location>
        <begin position="12"/>
        <end position="56"/>
    </location>
</feature>
<keyword evidence="3" id="KW-1185">Reference proteome</keyword>
<dbReference type="InterPro" id="IPR022617">
    <property type="entry name" value="Rad60/SUMO-like_dom"/>
</dbReference>
<organism evidence="2 3">
    <name type="scientific">Sphaeramia orbicularis</name>
    <name type="common">orbiculate cardinalfish</name>
    <dbReference type="NCBI Taxonomy" id="375764"/>
    <lineage>
        <taxon>Eukaryota</taxon>
        <taxon>Metazoa</taxon>
        <taxon>Chordata</taxon>
        <taxon>Craniata</taxon>
        <taxon>Vertebrata</taxon>
        <taxon>Euteleostomi</taxon>
        <taxon>Actinopterygii</taxon>
        <taxon>Neopterygii</taxon>
        <taxon>Teleostei</taxon>
        <taxon>Neoteleostei</taxon>
        <taxon>Acanthomorphata</taxon>
        <taxon>Gobiaria</taxon>
        <taxon>Kurtiformes</taxon>
        <taxon>Apogonoidei</taxon>
        <taxon>Apogonidae</taxon>
        <taxon>Apogoninae</taxon>
        <taxon>Sphaeramia</taxon>
    </lineage>
</organism>
<dbReference type="SUPFAM" id="SSF54236">
    <property type="entry name" value="Ubiquitin-like"/>
    <property type="match status" value="1"/>
</dbReference>
<accession>A0A672Y4A6</accession>
<dbReference type="Pfam" id="PF11976">
    <property type="entry name" value="Rad60-SLD"/>
    <property type="match status" value="1"/>
</dbReference>
<protein>
    <recommendedName>
        <fullName evidence="1">Rad60/SUMO-like domain-containing protein</fullName>
    </recommendedName>
</protein>
<reference evidence="2" key="2">
    <citation type="submission" date="2025-05" db="UniProtKB">
        <authorList>
            <consortium name="Ensembl"/>
        </authorList>
    </citation>
    <scope>IDENTIFICATION</scope>
</reference>
<dbReference type="Ensembl" id="ENSSORT00005000658.1">
    <property type="protein sequence ID" value="ENSSORP00005000632.1"/>
    <property type="gene ID" value="ENSSORG00005000427.1"/>
</dbReference>